<dbReference type="EMBL" id="AP014685">
    <property type="protein sequence ID" value="BAR62678.1"/>
    <property type="molecule type" value="Genomic_DNA"/>
</dbReference>
<gene>
    <name evidence="1" type="ORF">NK6_9539</name>
</gene>
<sequence>MKVFIERVRRLKPLTASAIWPRNGRSKFRQGRANFVRWAGASLISADWIPEDANHTISPATAGDGNFNPGPDLCAGGRYISRSAGV</sequence>
<dbReference type="AlphaFoldDB" id="A0A0E4G088"/>
<name>A0A0E4G088_9BRAD</name>
<dbReference type="Proteomes" id="UP000063308">
    <property type="component" value="Chromosome"/>
</dbReference>
<proteinExistence type="predicted"/>
<evidence type="ECO:0000313" key="2">
    <source>
        <dbReference type="Proteomes" id="UP000063308"/>
    </source>
</evidence>
<reference evidence="1 2" key="1">
    <citation type="submission" date="2014-11" db="EMBL/GenBank/DDBJ databases">
        <title>Symbiosis island explosion on the genome of extra-slow-growing strains of soybean bradyrhizobia with massive insertion sequences.</title>
        <authorList>
            <person name="Iida T."/>
            <person name="Minamisawa K."/>
        </authorList>
    </citation>
    <scope>NUCLEOTIDE SEQUENCE [LARGE SCALE GENOMIC DNA]</scope>
    <source>
        <strain evidence="1 2">NK6</strain>
    </source>
</reference>
<accession>A0A0E4G088</accession>
<protein>
    <submittedName>
        <fullName evidence="1">Uncharacterized protein</fullName>
    </submittedName>
</protein>
<evidence type="ECO:0000313" key="1">
    <source>
        <dbReference type="EMBL" id="BAR62678.1"/>
    </source>
</evidence>
<organism evidence="1 2">
    <name type="scientific">Bradyrhizobium diazoefficiens</name>
    <dbReference type="NCBI Taxonomy" id="1355477"/>
    <lineage>
        <taxon>Bacteria</taxon>
        <taxon>Pseudomonadati</taxon>
        <taxon>Pseudomonadota</taxon>
        <taxon>Alphaproteobacteria</taxon>
        <taxon>Hyphomicrobiales</taxon>
        <taxon>Nitrobacteraceae</taxon>
        <taxon>Bradyrhizobium</taxon>
    </lineage>
</organism>